<keyword evidence="1" id="KW-0677">Repeat</keyword>
<feature type="compositionally biased region" description="Low complexity" evidence="3">
    <location>
        <begin position="609"/>
        <end position="628"/>
    </location>
</feature>
<feature type="coiled-coil region" evidence="2">
    <location>
        <begin position="821"/>
        <end position="848"/>
    </location>
</feature>
<dbReference type="Gene3D" id="2.120.10.30">
    <property type="entry name" value="TolB, C-terminal domain"/>
    <property type="match status" value="2"/>
</dbReference>
<evidence type="ECO:0000256" key="1">
    <source>
        <dbReference type="ARBA" id="ARBA00022737"/>
    </source>
</evidence>
<dbReference type="Pfam" id="PF01436">
    <property type="entry name" value="NHL"/>
    <property type="match status" value="1"/>
</dbReference>
<evidence type="ECO:0008006" key="5">
    <source>
        <dbReference type="Google" id="ProtNLM"/>
    </source>
</evidence>
<reference evidence="4" key="1">
    <citation type="submission" date="2021-01" db="EMBL/GenBank/DDBJ databases">
        <authorList>
            <person name="Corre E."/>
            <person name="Pelletier E."/>
            <person name="Niang G."/>
            <person name="Scheremetjew M."/>
            <person name="Finn R."/>
            <person name="Kale V."/>
            <person name="Holt S."/>
            <person name="Cochrane G."/>
            <person name="Meng A."/>
            <person name="Brown T."/>
            <person name="Cohen L."/>
        </authorList>
    </citation>
    <scope>NUCLEOTIDE SEQUENCE</scope>
    <source>
        <strain evidence="4">CCMP325</strain>
    </source>
</reference>
<name>A0A7S0EZI9_9CRYP</name>
<evidence type="ECO:0000256" key="3">
    <source>
        <dbReference type="SAM" id="MobiDB-lite"/>
    </source>
</evidence>
<dbReference type="InterPro" id="IPR001258">
    <property type="entry name" value="NHL_repeat"/>
</dbReference>
<dbReference type="SUPFAM" id="SSF101898">
    <property type="entry name" value="NHL repeat"/>
    <property type="match status" value="1"/>
</dbReference>
<dbReference type="PANTHER" id="PTHR46388">
    <property type="entry name" value="NHL REPEAT-CONTAINING PROTEIN 2"/>
    <property type="match status" value="1"/>
</dbReference>
<protein>
    <recommendedName>
        <fullName evidence="5">SMP-30/Gluconolactonase/LRE-like region domain-containing protein</fullName>
    </recommendedName>
</protein>
<organism evidence="4">
    <name type="scientific">Hanusia phi</name>
    <dbReference type="NCBI Taxonomy" id="3032"/>
    <lineage>
        <taxon>Eukaryota</taxon>
        <taxon>Cryptophyceae</taxon>
        <taxon>Pyrenomonadales</taxon>
        <taxon>Geminigeraceae</taxon>
        <taxon>Hanusia</taxon>
    </lineage>
</organism>
<dbReference type="InterPro" id="IPR011042">
    <property type="entry name" value="6-blade_b-propeller_TolB-like"/>
</dbReference>
<dbReference type="EMBL" id="HBEO01027632">
    <property type="protein sequence ID" value="CAD8499258.1"/>
    <property type="molecule type" value="Transcribed_RNA"/>
</dbReference>
<accession>A0A7S0EZI9</accession>
<dbReference type="AlphaFoldDB" id="A0A7S0EZI9"/>
<evidence type="ECO:0000313" key="4">
    <source>
        <dbReference type="EMBL" id="CAD8499258.1"/>
    </source>
</evidence>
<sequence length="852" mass="92883">MLSTNGSITVKNFTVSGAFDQKEQELKRPAGICSCLHASGANLLFVADAGNNCIKTISEEGCIERLEFSPLSTGQIVERQQPRGLASSPSGEIFVSYCKSHVIAALSPLPSGVWHVRIVAGCGQRGYEDGSHESCRLNGPRGLALDFNGDLYIADSLNCRIRRLRSRERILETVAGSGKRESRDGDLMNASFAFPYGLAWDLLTNTLIVSEQEGHKIRRVDFVANTVTTVAGTGACGHRDGDASQATFNEPCFLACDRQGNIFVADSRNDSIRQITPEGIVYTLVGRSEPDLDLSGTHQGTMKRPWGICIVGNRDIFVTDGKNNSVKKICFADRSWAKTGRFGEEAQDCAERTYQGNEGQCVDQSRPKSPTEELLLARCMMKETTPSSPSDSRVEGGIRDSVGKPETVSCVLSFGEKYSQDATERLRMESRVISDIACAVSSSPKRFTVTAMQEDKRGCISIELCISLLSEDDGLMSLSPMQIGEEIRRQISDPSSPLRNSPSMRRIMHCHLHSKKENKETSRGSFGAPDVMGFYGSSEAPERRSMFGLTLCTDSNGGLRSKGHLDGSDLGMSDEGPSLAGAPMKPWQWESSAIGHAEGLGGHPALQFSGTSSPLSLQSSTSPDSLQSPFGANVDAVCDLLQSFSPQTPSPQLLPDMTRKSVEVEFPLFLGSSSAENRSSSSESPNTSEYTFDDLETLGEGWDKNNSGRSTINAEAMKSMSPRKLLAVVAALQRRLAETESEKNQLEISLEKQSQHILALKGLSSSQAKEVESLSAKIEVLVNQLRDEKRKSKETAMRRKEMKALSLSHNFGLEQELHAERMRTEELRRFYESELAAAKAKIASLEQQTGSG</sequence>
<dbReference type="PANTHER" id="PTHR46388:SF2">
    <property type="entry name" value="NHL REPEAT-CONTAINING PROTEIN 2"/>
    <property type="match status" value="1"/>
</dbReference>
<feature type="region of interest" description="Disordered" evidence="3">
    <location>
        <begin position="558"/>
        <end position="628"/>
    </location>
</feature>
<keyword evidence="2" id="KW-0175">Coiled coil</keyword>
<gene>
    <name evidence="4" type="ORF">HPHI1048_LOCUS18691</name>
</gene>
<proteinExistence type="predicted"/>
<feature type="coiled-coil region" evidence="2">
    <location>
        <begin position="729"/>
        <end position="791"/>
    </location>
</feature>
<evidence type="ECO:0000256" key="2">
    <source>
        <dbReference type="SAM" id="Coils"/>
    </source>
</evidence>